<evidence type="ECO:0000256" key="6">
    <source>
        <dbReference type="SAM" id="SignalP"/>
    </source>
</evidence>
<comment type="similarity">
    <text evidence="2">Belongs to the NPC2 family.</text>
</comment>
<keyword evidence="4 6" id="KW-0732">Signal</keyword>
<keyword evidence="8" id="KW-1185">Reference proteome</keyword>
<dbReference type="FunFam" id="2.60.40.770:FF:000001">
    <property type="entry name" value="NPC intracellular cholesterol transporter 2"/>
    <property type="match status" value="1"/>
</dbReference>
<reference evidence="9 10" key="1">
    <citation type="submission" date="2025-04" db="UniProtKB">
        <authorList>
            <consortium name="RefSeq"/>
        </authorList>
    </citation>
    <scope>IDENTIFICATION</scope>
    <source>
        <tissue evidence="9 10">Entire body</tissue>
    </source>
</reference>
<dbReference type="PANTHER" id="PTHR11306:SF36">
    <property type="entry name" value="NIEMANN-PICK TYPE C-2C-RELATED"/>
    <property type="match status" value="1"/>
</dbReference>
<accession>A0A1W4WIQ1</accession>
<gene>
    <name evidence="9 10" type="primary">LOC108733297</name>
</gene>
<keyword evidence="5" id="KW-1015">Disulfide bond</keyword>
<dbReference type="Proteomes" id="UP000192223">
    <property type="component" value="Unplaced"/>
</dbReference>
<evidence type="ECO:0000313" key="10">
    <source>
        <dbReference type="RefSeq" id="XP_025831800.1"/>
    </source>
</evidence>
<dbReference type="InterPro" id="IPR033916">
    <property type="entry name" value="ML_Npc2-like"/>
</dbReference>
<evidence type="ECO:0000313" key="9">
    <source>
        <dbReference type="RefSeq" id="XP_018319895.1"/>
    </source>
</evidence>
<dbReference type="PANTHER" id="PTHR11306">
    <property type="entry name" value="NIEMANN PICK TYPE C2 PROTEIN NPC2-RELATED"/>
    <property type="match status" value="1"/>
</dbReference>
<dbReference type="SUPFAM" id="SSF81296">
    <property type="entry name" value="E set domains"/>
    <property type="match status" value="1"/>
</dbReference>
<dbReference type="RefSeq" id="XP_025831800.1">
    <property type="nucleotide sequence ID" value="XM_025976015.1"/>
</dbReference>
<evidence type="ECO:0000256" key="2">
    <source>
        <dbReference type="ARBA" id="ARBA00006370"/>
    </source>
</evidence>
<dbReference type="Pfam" id="PF02221">
    <property type="entry name" value="E1_DerP2_DerF2"/>
    <property type="match status" value="1"/>
</dbReference>
<keyword evidence="3" id="KW-0964">Secreted</keyword>
<dbReference type="AlphaFoldDB" id="A0A1W4WIQ1"/>
<feature type="domain" description="MD-2-related lipid-recognition" evidence="7">
    <location>
        <begin position="21"/>
        <end position="145"/>
    </location>
</feature>
<comment type="subcellular location">
    <subcellularLocation>
        <location evidence="1">Secreted</location>
    </subcellularLocation>
</comment>
<evidence type="ECO:0000256" key="3">
    <source>
        <dbReference type="ARBA" id="ARBA00022525"/>
    </source>
</evidence>
<dbReference type="GO" id="GO:0032934">
    <property type="term" value="F:sterol binding"/>
    <property type="evidence" value="ECO:0007669"/>
    <property type="project" value="InterPro"/>
</dbReference>
<dbReference type="InterPro" id="IPR039670">
    <property type="entry name" value="NPC2-like"/>
</dbReference>
<dbReference type="InterPro" id="IPR003172">
    <property type="entry name" value="ML_dom"/>
</dbReference>
<dbReference type="InterPro" id="IPR014756">
    <property type="entry name" value="Ig_E-set"/>
</dbReference>
<dbReference type="CDD" id="cd00916">
    <property type="entry name" value="Npc2_like"/>
    <property type="match status" value="1"/>
</dbReference>
<dbReference type="Gene3D" id="2.60.40.770">
    <property type="match status" value="1"/>
</dbReference>
<dbReference type="RefSeq" id="XP_018319895.1">
    <property type="nucleotide sequence ID" value="XM_018464393.2"/>
</dbReference>
<dbReference type="GO" id="GO:0032367">
    <property type="term" value="P:intracellular cholesterol transport"/>
    <property type="evidence" value="ECO:0007669"/>
    <property type="project" value="InterPro"/>
</dbReference>
<dbReference type="SMART" id="SM00737">
    <property type="entry name" value="ML"/>
    <property type="match status" value="1"/>
</dbReference>
<evidence type="ECO:0000256" key="4">
    <source>
        <dbReference type="ARBA" id="ARBA00022729"/>
    </source>
</evidence>
<dbReference type="GeneID" id="108733297"/>
<feature type="signal peptide" evidence="6">
    <location>
        <begin position="1"/>
        <end position="18"/>
    </location>
</feature>
<evidence type="ECO:0000256" key="1">
    <source>
        <dbReference type="ARBA" id="ARBA00004613"/>
    </source>
</evidence>
<evidence type="ECO:0000313" key="8">
    <source>
        <dbReference type="Proteomes" id="UP000192223"/>
    </source>
</evidence>
<evidence type="ECO:0000259" key="7">
    <source>
        <dbReference type="SMART" id="SM00737"/>
    </source>
</evidence>
<evidence type="ECO:0000256" key="5">
    <source>
        <dbReference type="ARBA" id="ARBA00023157"/>
    </source>
</evidence>
<feature type="chain" id="PRO_5044566923" evidence="6">
    <location>
        <begin position="19"/>
        <end position="148"/>
    </location>
</feature>
<protein>
    <submittedName>
        <fullName evidence="9">Ecdysteroid-regulated 16 kDa protein-like isoform X1</fullName>
    </submittedName>
    <submittedName>
        <fullName evidence="10">Ecdysteroid-regulated 16 kDa protein-like isoform X2</fullName>
    </submittedName>
</protein>
<name>A0A1W4WIQ1_AGRPL</name>
<organism evidence="8 9">
    <name type="scientific">Agrilus planipennis</name>
    <name type="common">Emerald ash borer</name>
    <name type="synonym">Agrilus marcopoli</name>
    <dbReference type="NCBI Taxonomy" id="224129"/>
    <lineage>
        <taxon>Eukaryota</taxon>
        <taxon>Metazoa</taxon>
        <taxon>Ecdysozoa</taxon>
        <taxon>Arthropoda</taxon>
        <taxon>Hexapoda</taxon>
        <taxon>Insecta</taxon>
        <taxon>Pterygota</taxon>
        <taxon>Neoptera</taxon>
        <taxon>Endopterygota</taxon>
        <taxon>Coleoptera</taxon>
        <taxon>Polyphaga</taxon>
        <taxon>Elateriformia</taxon>
        <taxon>Buprestoidea</taxon>
        <taxon>Buprestidae</taxon>
        <taxon>Agrilinae</taxon>
        <taxon>Agrilus</taxon>
    </lineage>
</organism>
<dbReference type="STRING" id="224129.A0A1W4WIQ1"/>
<sequence length="148" mass="16083">MKSTVVFVLTICCGLTFASFSSDCGSEVGTVNSVTVSGCSEDDDRCTLKRNTDASVEINFTPKKDIDVVKAVVHGILLDIPVPFHLTNDNGCVNSGLTCPLKAGQTYLYKATLPVLKKYPQVTVTVKWELTDQDKKDITCTFIAAKIR</sequence>
<dbReference type="OrthoDB" id="4937502at2759"/>
<proteinExistence type="inferred from homology"/>
<dbReference type="GO" id="GO:0005576">
    <property type="term" value="C:extracellular region"/>
    <property type="evidence" value="ECO:0007669"/>
    <property type="project" value="UniProtKB-SubCell"/>
</dbReference>
<dbReference type="KEGG" id="apln:108733297"/>